<feature type="transmembrane region" description="Helical" evidence="1">
    <location>
        <begin position="174"/>
        <end position="200"/>
    </location>
</feature>
<organism evidence="2">
    <name type="scientific">Alloyangia sp. H15</name>
    <dbReference type="NCBI Taxonomy" id="3029062"/>
    <lineage>
        <taxon>Bacteria</taxon>
        <taxon>Pseudomonadati</taxon>
        <taxon>Pseudomonadota</taxon>
        <taxon>Alphaproteobacteria</taxon>
        <taxon>Rhodobacterales</taxon>
        <taxon>Roseobacteraceae</taxon>
        <taxon>Alloyangia</taxon>
    </lineage>
</organism>
<name>A0AAU8AT04_9RHOB</name>
<feature type="transmembrane region" description="Helical" evidence="1">
    <location>
        <begin position="243"/>
        <end position="264"/>
    </location>
</feature>
<keyword evidence="1" id="KW-1133">Transmembrane helix</keyword>
<feature type="transmembrane region" description="Helical" evidence="1">
    <location>
        <begin position="7"/>
        <end position="27"/>
    </location>
</feature>
<evidence type="ECO:0000313" key="2">
    <source>
        <dbReference type="EMBL" id="XCC97695.1"/>
    </source>
</evidence>
<feature type="transmembrane region" description="Helical" evidence="1">
    <location>
        <begin position="47"/>
        <end position="63"/>
    </location>
</feature>
<protein>
    <submittedName>
        <fullName evidence="2">Phosphatase PAP2 family protein</fullName>
    </submittedName>
</protein>
<evidence type="ECO:0000256" key="1">
    <source>
        <dbReference type="SAM" id="Phobius"/>
    </source>
</evidence>
<dbReference type="GO" id="GO:0016020">
    <property type="term" value="C:membrane"/>
    <property type="evidence" value="ECO:0007669"/>
    <property type="project" value="UniProtKB-SubCell"/>
</dbReference>
<dbReference type="RefSeq" id="WP_353476586.1">
    <property type="nucleotide sequence ID" value="NZ_CP123389.1"/>
</dbReference>
<accession>A0AAU8AT04</accession>
<feature type="transmembrane region" description="Helical" evidence="1">
    <location>
        <begin position="271"/>
        <end position="289"/>
    </location>
</feature>
<keyword evidence="1" id="KW-0812">Transmembrane</keyword>
<sequence length="340" mass="37353">MTLAPSRAFFAFGIGYALVSFLIAILFRDGVVADVLGTVSGDLDVSLWYLWLAAGLVSLWAVRAETRRGTGTAGAVGTVAMVYAAILSLHVGFTMFKTTMPSIVPYYADPYLARFDAWLHGHTDPWAVINRLFGAQTMLSLTPLYQGPWLVAAFLFPVILIATDDDPVRVKRYLVLYCASWIVIGNVLALSGMSVGPIFYDRLYDSDRFAALTRTLHFAGLDRTVMGALQDYLWDMYAAGREGFGTGISAFASVHVSVATVVALYCGERSVLLAFPAALFCGAILLLSIWSGYHYAVDGYFSIGVMALLWMYLRRRMETQDPVTARAGHGVERRLRMGKD</sequence>
<keyword evidence="2" id="KW-0614">Plasmid</keyword>
<geneLocation type="plasmid" evidence="2">
    <name>unnamed4</name>
</geneLocation>
<feature type="transmembrane region" description="Helical" evidence="1">
    <location>
        <begin position="295"/>
        <end position="313"/>
    </location>
</feature>
<feature type="transmembrane region" description="Helical" evidence="1">
    <location>
        <begin position="144"/>
        <end position="162"/>
    </location>
</feature>
<dbReference type="AlphaFoldDB" id="A0AAU8AT04"/>
<gene>
    <name evidence="2" type="ORF">PVT71_27750</name>
</gene>
<dbReference type="EMBL" id="CP123389">
    <property type="protein sequence ID" value="XCC97695.1"/>
    <property type="molecule type" value="Genomic_DNA"/>
</dbReference>
<proteinExistence type="predicted"/>
<keyword evidence="1" id="KW-0472">Membrane</keyword>
<reference evidence="2" key="1">
    <citation type="submission" date="2023-02" db="EMBL/GenBank/DDBJ databases">
        <title>Description and genomic characterization of Salipiger bruguierae sp. nov., isolated from the sediment of mangrove plant Bruguiera sexangula.</title>
        <authorList>
            <person name="Long M."/>
        </authorList>
    </citation>
    <scope>NUCLEOTIDE SEQUENCE</scope>
    <source>
        <strain evidence="2">H15</strain>
        <plasmid evidence="2">unnamed4</plasmid>
    </source>
</reference>
<feature type="transmembrane region" description="Helical" evidence="1">
    <location>
        <begin position="75"/>
        <end position="96"/>
    </location>
</feature>